<comment type="similarity">
    <text evidence="2 9">Belongs to the Mediator complex subunit 15 family.</text>
</comment>
<evidence type="ECO:0000313" key="15">
    <source>
        <dbReference type="Proteomes" id="UP000078200"/>
    </source>
</evidence>
<evidence type="ECO:0000256" key="7">
    <source>
        <dbReference type="ARBA" id="ARBA00023242"/>
    </source>
</evidence>
<comment type="subcellular location">
    <subcellularLocation>
        <location evidence="1 9">Nucleus</location>
    </subcellularLocation>
</comment>
<evidence type="ECO:0000256" key="2">
    <source>
        <dbReference type="ARBA" id="ARBA00009807"/>
    </source>
</evidence>
<feature type="domain" description="ARC105/Med15 mediator subunit C-terminal" evidence="13">
    <location>
        <begin position="638"/>
        <end position="746"/>
    </location>
</feature>
<evidence type="ECO:0000259" key="13">
    <source>
        <dbReference type="Pfam" id="PF21539"/>
    </source>
</evidence>
<dbReference type="Pfam" id="PF21538">
    <property type="entry name" value="Med15_M"/>
    <property type="match status" value="1"/>
</dbReference>
<evidence type="ECO:0000313" key="14">
    <source>
        <dbReference type="EnsemblMetazoa" id="GAUT012757-PA"/>
    </source>
</evidence>
<keyword evidence="5 9" id="KW-0010">Activator</keyword>
<feature type="compositionally biased region" description="Polar residues" evidence="10">
    <location>
        <begin position="437"/>
        <end position="450"/>
    </location>
</feature>
<evidence type="ECO:0000256" key="6">
    <source>
        <dbReference type="ARBA" id="ARBA00023163"/>
    </source>
</evidence>
<dbReference type="Pfam" id="PF09606">
    <property type="entry name" value="Med15_N"/>
    <property type="match status" value="1"/>
</dbReference>
<dbReference type="InterPro" id="IPR048385">
    <property type="entry name" value="Med15_central"/>
</dbReference>
<evidence type="ECO:0000256" key="4">
    <source>
        <dbReference type="ARBA" id="ARBA00023015"/>
    </source>
</evidence>
<dbReference type="Gene3D" id="1.10.246.20">
    <property type="entry name" value="Coactivator CBP, KIX domain"/>
    <property type="match status" value="1"/>
</dbReference>
<sequence length="765" mass="82789">MSDDWQSQQFRQSAIAKIKDLLQASGQHLDKNANVMENHIFKKSKSKEEYMTLLTKIYSHFKENSRKLTNEIPQQNMMQDPLNALQNLASQGNRNPQMMSMGGGPGGPVTASNLLQSLNQQRPGQQQMQQMQGMRPQMPMGGGVPGQQQGNVVGGPSSQQQMMNQMVGPGGLQMNIMGGPGGPQQNQMVGNAQQMTAGGSGPGVGQGLGPGQMNQMVGPGSGGPMGSGAGGPNQMQMQAAAGQMQGGPMNVHGMNVQQLPGQMPQQQMQQMSMQQHSQLNQMMNARMNQAGPGGNITVGAGPTGGAAQGMQGLPGNLQQNQGAGTVSQMHSGNVSGGPQVPSSAMGNNAGQGNLNQMLNMPPGMQKNPNMPLAQNNQMFNVNRGVVGQQQFLRQSPSPSTVSSPAGGLTVQQQQQQQQLQQVVNNQQQLQQQQQQQANQSGGPQSNQPLPNAQMIPSPALVPTSSPQMSGLMQNPNQRQMRQSPSSNLNTPGQVANSPFNPHEEQLYREKYKQLTKYIEPLKRMVAKFSNDGAQIEGQTKMRKLLEILSNPSQRVSLETLLKCEKVLEKMEIGNIVQQFGKSPNPLMEVITNTLQSPIANHTLYRTFRPTLELLLGTDISAPPPLKKSKTTNSNETEIPHLLQGELARLDTKFKVSLDTTVQNNTKSIKLICCLDDKKLPSVPPINITIPEEYPLSSPDCILIEQDYSCTSFLKSVQSAFIARIAKLPKIYSLSHLLNTWEMSVRQACSPNTSKPICELTALFGM</sequence>
<name>A0A1A9UR72_GLOAU</name>
<dbReference type="PANTHER" id="PTHR31804">
    <property type="entry name" value="MEDIATOR OF RNA POLYMERASE II TRANSCRIPTION SUBUNIT 15"/>
    <property type="match status" value="1"/>
</dbReference>
<evidence type="ECO:0000256" key="8">
    <source>
        <dbReference type="ARBA" id="ARBA00032016"/>
    </source>
</evidence>
<feature type="compositionally biased region" description="Polar residues" evidence="10">
    <location>
        <begin position="390"/>
        <end position="403"/>
    </location>
</feature>
<evidence type="ECO:0000256" key="3">
    <source>
        <dbReference type="ARBA" id="ARBA00019613"/>
    </source>
</evidence>
<evidence type="ECO:0000256" key="1">
    <source>
        <dbReference type="ARBA" id="ARBA00004123"/>
    </source>
</evidence>
<proteinExistence type="inferred from homology"/>
<evidence type="ECO:0000259" key="12">
    <source>
        <dbReference type="Pfam" id="PF21538"/>
    </source>
</evidence>
<feature type="region of interest" description="Disordered" evidence="10">
    <location>
        <begin position="321"/>
        <end position="348"/>
    </location>
</feature>
<evidence type="ECO:0000256" key="5">
    <source>
        <dbReference type="ARBA" id="ARBA00023159"/>
    </source>
</evidence>
<protein>
    <recommendedName>
        <fullName evidence="3 9">Mediator of RNA polymerase II transcription subunit 15</fullName>
    </recommendedName>
    <alternativeName>
        <fullName evidence="8 9">Mediator complex subunit 15</fullName>
    </alternativeName>
</protein>
<organism evidence="14 15">
    <name type="scientific">Glossina austeni</name>
    <name type="common">Savannah tsetse fly</name>
    <dbReference type="NCBI Taxonomy" id="7395"/>
    <lineage>
        <taxon>Eukaryota</taxon>
        <taxon>Metazoa</taxon>
        <taxon>Ecdysozoa</taxon>
        <taxon>Arthropoda</taxon>
        <taxon>Hexapoda</taxon>
        <taxon>Insecta</taxon>
        <taxon>Pterygota</taxon>
        <taxon>Neoptera</taxon>
        <taxon>Endopterygota</taxon>
        <taxon>Diptera</taxon>
        <taxon>Brachycera</taxon>
        <taxon>Muscomorpha</taxon>
        <taxon>Hippoboscoidea</taxon>
        <taxon>Glossinidae</taxon>
        <taxon>Glossina</taxon>
    </lineage>
</organism>
<dbReference type="GO" id="GO:0005634">
    <property type="term" value="C:nucleus"/>
    <property type="evidence" value="ECO:0007669"/>
    <property type="project" value="UniProtKB-SubCell"/>
</dbReference>
<evidence type="ECO:0000256" key="10">
    <source>
        <dbReference type="SAM" id="MobiDB-lite"/>
    </source>
</evidence>
<reference evidence="14" key="1">
    <citation type="submission" date="2020-05" db="UniProtKB">
        <authorList>
            <consortium name="EnsemblMetazoa"/>
        </authorList>
    </citation>
    <scope>IDENTIFICATION</scope>
    <source>
        <strain evidence="14">TTRI</strain>
    </source>
</reference>
<gene>
    <name evidence="9" type="primary">MED15</name>
</gene>
<dbReference type="PANTHER" id="PTHR31804:SF3">
    <property type="entry name" value="MEDIATOR OF RNA POLYMERASE II TRANSCRIPTION SUBUNIT 15"/>
    <property type="match status" value="1"/>
</dbReference>
<dbReference type="Pfam" id="PF21539">
    <property type="entry name" value="Med15_C"/>
    <property type="match status" value="1"/>
</dbReference>
<accession>A0A1A9UR72</accession>
<keyword evidence="15" id="KW-1185">Reference proteome</keyword>
<feature type="region of interest" description="Disordered" evidence="10">
    <location>
        <begin position="390"/>
        <end position="409"/>
    </location>
</feature>
<feature type="region of interest" description="Disordered" evidence="10">
    <location>
        <begin position="430"/>
        <end position="500"/>
    </location>
</feature>
<comment type="subunit">
    <text evidence="9">Component of the Mediator complex.</text>
</comment>
<dbReference type="InterPro" id="IPR048386">
    <property type="entry name" value="Med15_C"/>
</dbReference>
<dbReference type="EnsemblMetazoa" id="GAUT012757-RA">
    <property type="protein sequence ID" value="GAUT012757-PA"/>
    <property type="gene ID" value="GAUT012757"/>
</dbReference>
<dbReference type="Proteomes" id="UP000078200">
    <property type="component" value="Unassembled WGS sequence"/>
</dbReference>
<keyword evidence="4 9" id="KW-0805">Transcription regulation</keyword>
<dbReference type="InterPro" id="IPR036529">
    <property type="entry name" value="KIX_dom_sf"/>
</dbReference>
<keyword evidence="7 9" id="KW-0539">Nucleus</keyword>
<feature type="compositionally biased region" description="Polar residues" evidence="10">
    <location>
        <begin position="462"/>
        <end position="499"/>
    </location>
</feature>
<comment type="function">
    <text evidence="9">Component of the Mediator complex, a coactivator involved in the regulated transcription of nearly all RNA polymerase II-dependent genes. Mediator functions as a bridge to convey information from gene-specific regulatory proteins to the basal RNA polymerase II transcription machinery. Mediator is recruited to promoters by direct interactions with regulatory proteins and serves as a scaffold for the assembly of a functional preinitiation complex with RNA polymerase II and the general transcription factors.</text>
</comment>
<dbReference type="AlphaFoldDB" id="A0A1A9UR72"/>
<keyword evidence="6 9" id="KW-0804">Transcription</keyword>
<feature type="domain" description="ARC105/Med15 mediator subunit central" evidence="12">
    <location>
        <begin position="503"/>
        <end position="612"/>
    </location>
</feature>
<dbReference type="InterPro" id="IPR019087">
    <property type="entry name" value="Med15_N"/>
</dbReference>
<dbReference type="STRING" id="7395.A0A1A9UR72"/>
<evidence type="ECO:0000256" key="9">
    <source>
        <dbReference type="RuleBase" id="RU364148"/>
    </source>
</evidence>
<evidence type="ECO:0000259" key="11">
    <source>
        <dbReference type="Pfam" id="PF09606"/>
    </source>
</evidence>
<feature type="domain" description="Mediator of RNA polymerase II transcription subunit 15 N-terminal" evidence="11">
    <location>
        <begin position="1"/>
        <end position="69"/>
    </location>
</feature>
<dbReference type="GO" id="GO:0003712">
    <property type="term" value="F:transcription coregulator activity"/>
    <property type="evidence" value="ECO:0007669"/>
    <property type="project" value="InterPro"/>
</dbReference>
<dbReference type="VEuPathDB" id="VectorBase:GAUT012757"/>
<dbReference type="GO" id="GO:0006355">
    <property type="term" value="P:regulation of DNA-templated transcription"/>
    <property type="evidence" value="ECO:0007669"/>
    <property type="project" value="InterPro"/>
</dbReference>